<dbReference type="InterPro" id="IPR050813">
    <property type="entry name" value="Sigma-70_Factor"/>
</dbReference>
<feature type="domain" description="RNA polymerase sigma-70" evidence="6">
    <location>
        <begin position="250"/>
        <end position="276"/>
    </location>
</feature>
<dbReference type="InterPro" id="IPR000943">
    <property type="entry name" value="RNA_pol_sigma70"/>
</dbReference>
<proteinExistence type="inferred from homology"/>
<dbReference type="PRINTS" id="PR00046">
    <property type="entry name" value="SIGMA70FCT"/>
</dbReference>
<dbReference type="SUPFAM" id="SSF88659">
    <property type="entry name" value="Sigma3 and sigma4 domains of RNA polymerase sigma factors"/>
    <property type="match status" value="1"/>
</dbReference>
<dbReference type="NCBIfam" id="TIGR02937">
    <property type="entry name" value="sigma70-ECF"/>
    <property type="match status" value="1"/>
</dbReference>
<dbReference type="InterPro" id="IPR014284">
    <property type="entry name" value="RNA_pol_sigma-70_dom"/>
</dbReference>
<evidence type="ECO:0000256" key="1">
    <source>
        <dbReference type="ARBA" id="ARBA00007788"/>
    </source>
</evidence>
<reference evidence="7" key="1">
    <citation type="journal article" date="2015" name="Nature">
        <title>Complex archaea that bridge the gap between prokaryotes and eukaryotes.</title>
        <authorList>
            <person name="Spang A."/>
            <person name="Saw J.H."/>
            <person name="Jorgensen S.L."/>
            <person name="Zaremba-Niedzwiedzka K."/>
            <person name="Martijn J."/>
            <person name="Lind A.E."/>
            <person name="van Eijk R."/>
            <person name="Schleper C."/>
            <person name="Guy L."/>
            <person name="Ettema T.J."/>
        </authorList>
    </citation>
    <scope>NUCLEOTIDE SEQUENCE</scope>
</reference>
<protein>
    <recommendedName>
        <fullName evidence="6">RNA polymerase sigma-70 domain-containing protein</fullName>
    </recommendedName>
</protein>
<gene>
    <name evidence="7" type="ORF">LCGC14_0832550</name>
</gene>
<dbReference type="PANTHER" id="PTHR30376:SF3">
    <property type="entry name" value="RNA POLYMERASE SIGMA FACTOR RPOH"/>
    <property type="match status" value="1"/>
</dbReference>
<dbReference type="Pfam" id="PF04545">
    <property type="entry name" value="Sigma70_r4"/>
    <property type="match status" value="1"/>
</dbReference>
<comment type="caution">
    <text evidence="7">The sequence shown here is derived from an EMBL/GenBank/DDBJ whole genome shotgun (WGS) entry which is preliminary data.</text>
</comment>
<dbReference type="GO" id="GO:0003677">
    <property type="term" value="F:DNA binding"/>
    <property type="evidence" value="ECO:0007669"/>
    <property type="project" value="UniProtKB-KW"/>
</dbReference>
<sequence>MMAVRGDWVGDDPGLAKYISSVNKLPRLTREEELKLTRAWKQKEDRRAADQIMRAHLRYVVAIALKYRRYSVSLSDLIAEGNVGLFRALKKFEPERGNRFVTYASYWIRAYVLEYVIRSWSLVGAGSGALRSKTFFKLRRERIRAHNLVGDGEEASELLAKRMDVSVETVRSMLGQLEARDLSLETRIFEDVSLMDTLVSTSESQEESLAAAGVSAELKSVVQDALGTLDKRERYIVENRLMADREDELTLAELGQRFGVSRERARQLEVRAKDKLKVRLGALGPV</sequence>
<evidence type="ECO:0000256" key="3">
    <source>
        <dbReference type="ARBA" id="ARBA00023082"/>
    </source>
</evidence>
<dbReference type="PANTHER" id="PTHR30376">
    <property type="entry name" value="SIGMA FACTOR RPOH HEAT SHOCK RELATED"/>
    <property type="match status" value="1"/>
</dbReference>
<keyword evidence="3" id="KW-0731">Sigma factor</keyword>
<dbReference type="PROSITE" id="PS00716">
    <property type="entry name" value="SIGMA70_2"/>
    <property type="match status" value="1"/>
</dbReference>
<keyword evidence="4" id="KW-0238">DNA-binding</keyword>
<keyword evidence="5" id="KW-0804">Transcription</keyword>
<evidence type="ECO:0000259" key="6">
    <source>
        <dbReference type="PROSITE" id="PS00716"/>
    </source>
</evidence>
<dbReference type="InterPro" id="IPR013324">
    <property type="entry name" value="RNA_pol_sigma_r3/r4-like"/>
</dbReference>
<organism evidence="7">
    <name type="scientific">marine sediment metagenome</name>
    <dbReference type="NCBI Taxonomy" id="412755"/>
    <lineage>
        <taxon>unclassified sequences</taxon>
        <taxon>metagenomes</taxon>
        <taxon>ecological metagenomes</taxon>
    </lineage>
</organism>
<dbReference type="NCBIfam" id="NF005143">
    <property type="entry name" value="PRK06596.1"/>
    <property type="match status" value="1"/>
</dbReference>
<evidence type="ECO:0000313" key="7">
    <source>
        <dbReference type="EMBL" id="KKN30591.1"/>
    </source>
</evidence>
<evidence type="ECO:0000256" key="4">
    <source>
        <dbReference type="ARBA" id="ARBA00023125"/>
    </source>
</evidence>
<dbReference type="InterPro" id="IPR007630">
    <property type="entry name" value="RNA_pol_sigma70_r4"/>
</dbReference>
<keyword evidence="2" id="KW-0805">Transcription regulation</keyword>
<dbReference type="Pfam" id="PF04542">
    <property type="entry name" value="Sigma70_r2"/>
    <property type="match status" value="1"/>
</dbReference>
<dbReference type="SUPFAM" id="SSF88946">
    <property type="entry name" value="Sigma2 domain of RNA polymerase sigma factors"/>
    <property type="match status" value="1"/>
</dbReference>
<accession>A0A0F9S0A3</accession>
<dbReference type="GO" id="GO:0016987">
    <property type="term" value="F:sigma factor activity"/>
    <property type="evidence" value="ECO:0007669"/>
    <property type="project" value="UniProtKB-KW"/>
</dbReference>
<dbReference type="CDD" id="cd06171">
    <property type="entry name" value="Sigma70_r4"/>
    <property type="match status" value="1"/>
</dbReference>
<comment type="similarity">
    <text evidence="1">Belongs to the sigma-70 factor family.</text>
</comment>
<evidence type="ECO:0000256" key="5">
    <source>
        <dbReference type="ARBA" id="ARBA00023163"/>
    </source>
</evidence>
<dbReference type="InterPro" id="IPR013325">
    <property type="entry name" value="RNA_pol_sigma_r2"/>
</dbReference>
<dbReference type="Gene3D" id="1.20.120.1810">
    <property type="match status" value="1"/>
</dbReference>
<evidence type="ECO:0000256" key="2">
    <source>
        <dbReference type="ARBA" id="ARBA00023015"/>
    </source>
</evidence>
<name>A0A0F9S0A3_9ZZZZ</name>
<dbReference type="AlphaFoldDB" id="A0A0F9S0A3"/>
<dbReference type="Gene3D" id="1.20.140.160">
    <property type="match status" value="1"/>
</dbReference>
<dbReference type="EMBL" id="LAZR01002395">
    <property type="protein sequence ID" value="KKN30591.1"/>
    <property type="molecule type" value="Genomic_DNA"/>
</dbReference>
<dbReference type="PIRSF" id="PIRSF000770">
    <property type="entry name" value="RNA_pol_sigma-SigE/K"/>
    <property type="match status" value="1"/>
</dbReference>
<dbReference type="InterPro" id="IPR007627">
    <property type="entry name" value="RNA_pol_sigma70_r2"/>
</dbReference>
<dbReference type="GO" id="GO:0006352">
    <property type="term" value="P:DNA-templated transcription initiation"/>
    <property type="evidence" value="ECO:0007669"/>
    <property type="project" value="InterPro"/>
</dbReference>